<dbReference type="InterPro" id="IPR016181">
    <property type="entry name" value="Acyl_CoA_acyltransferase"/>
</dbReference>
<dbReference type="InterPro" id="IPR000182">
    <property type="entry name" value="GNAT_dom"/>
</dbReference>
<dbReference type="EC" id="2.3.1.87" evidence="6"/>
<organism evidence="11 12">
    <name type="scientific">Mizuhopecten yessoensis</name>
    <name type="common">Japanese scallop</name>
    <name type="synonym">Patinopecten yessoensis</name>
    <dbReference type="NCBI Taxonomy" id="6573"/>
    <lineage>
        <taxon>Eukaryota</taxon>
        <taxon>Metazoa</taxon>
        <taxon>Spiralia</taxon>
        <taxon>Lophotrochozoa</taxon>
        <taxon>Mollusca</taxon>
        <taxon>Bivalvia</taxon>
        <taxon>Autobranchia</taxon>
        <taxon>Pteriomorphia</taxon>
        <taxon>Pectinida</taxon>
        <taxon>Pectinoidea</taxon>
        <taxon>Pectinidae</taxon>
        <taxon>Mizuhopecten</taxon>
    </lineage>
</organism>
<dbReference type="Gene3D" id="3.40.630.30">
    <property type="match status" value="1"/>
</dbReference>
<evidence type="ECO:0000313" key="12">
    <source>
        <dbReference type="Proteomes" id="UP000242188"/>
    </source>
</evidence>
<dbReference type="PANTHER" id="PTHR10908">
    <property type="entry name" value="SEROTONIN N-ACETYLTRANSFERASE"/>
    <property type="match status" value="1"/>
</dbReference>
<dbReference type="PANTHER" id="PTHR10908:SF0">
    <property type="entry name" value="SEROTONIN N-ACETYLTRANSFERASE"/>
    <property type="match status" value="1"/>
</dbReference>
<evidence type="ECO:0000256" key="5">
    <source>
        <dbReference type="ARBA" id="ARBA00038182"/>
    </source>
</evidence>
<evidence type="ECO:0000256" key="6">
    <source>
        <dbReference type="ARBA" id="ARBA00039114"/>
    </source>
</evidence>
<keyword evidence="12" id="KW-1185">Reference proteome</keyword>
<comment type="similarity">
    <text evidence="5">Belongs to the acetyltransferase family. AANAT subfamily.</text>
</comment>
<dbReference type="AlphaFoldDB" id="A0A210PNP5"/>
<evidence type="ECO:0000256" key="2">
    <source>
        <dbReference type="ARBA" id="ARBA00023315"/>
    </source>
</evidence>
<dbReference type="GO" id="GO:0004059">
    <property type="term" value="F:aralkylamine N-acetyltransferase activity"/>
    <property type="evidence" value="ECO:0007669"/>
    <property type="project" value="UniProtKB-EC"/>
</dbReference>
<comment type="catalytic activity">
    <reaction evidence="3">
        <text>a 2-arylethylamine + acetyl-CoA = an N-acetyl-2-arylethylamine + CoA + H(+)</text>
        <dbReference type="Rhea" id="RHEA:20497"/>
        <dbReference type="ChEBI" id="CHEBI:15378"/>
        <dbReference type="ChEBI" id="CHEBI:55469"/>
        <dbReference type="ChEBI" id="CHEBI:57287"/>
        <dbReference type="ChEBI" id="CHEBI:57288"/>
        <dbReference type="ChEBI" id="CHEBI:77827"/>
        <dbReference type="EC" id="2.3.1.87"/>
    </reaction>
</comment>
<dbReference type="SUPFAM" id="SSF55729">
    <property type="entry name" value="Acyl-CoA N-acyltransferases (Nat)"/>
    <property type="match status" value="1"/>
</dbReference>
<dbReference type="PROSITE" id="PS51186">
    <property type="entry name" value="GNAT"/>
    <property type="match status" value="1"/>
</dbReference>
<feature type="domain" description="N-acetyltransferase" evidence="10">
    <location>
        <begin position="6"/>
        <end position="164"/>
    </location>
</feature>
<evidence type="ECO:0000256" key="9">
    <source>
        <dbReference type="ARBA" id="ARBA00043260"/>
    </source>
</evidence>
<evidence type="ECO:0000256" key="3">
    <source>
        <dbReference type="ARBA" id="ARBA00036561"/>
    </source>
</evidence>
<comment type="pathway">
    <text evidence="4">Aromatic compound metabolism; melatonin biosynthesis; melatonin from serotonin: step 1/2.</text>
</comment>
<protein>
    <recommendedName>
        <fullName evidence="7">Serotonin N-acetyltransferase</fullName>
        <ecNumber evidence="6">2.3.1.87</ecNumber>
    </recommendedName>
    <alternativeName>
        <fullName evidence="8">Aralkylamine N-acetyltransferase</fullName>
    </alternativeName>
</protein>
<evidence type="ECO:0000256" key="7">
    <source>
        <dbReference type="ARBA" id="ARBA00039398"/>
    </source>
</evidence>
<sequence length="164" mass="18854">MHSKDIQIRPLREDEVGLAYEIEKEGFPQDEAATFDTMMYRHSEAPELTVGYFDKGELVGYVSGTRFHEPNLTHAAMNMHIPNGESVCIHSVCVAELRRRQGIASRLLDWYTDAMKTTETDVKRILLIAHSKLIPLYTRAGFTFKCKSNIVHGKETWYEMEMLV</sequence>
<reference evidence="11 12" key="1">
    <citation type="journal article" date="2017" name="Nat. Ecol. Evol.">
        <title>Scallop genome provides insights into evolution of bilaterian karyotype and development.</title>
        <authorList>
            <person name="Wang S."/>
            <person name="Zhang J."/>
            <person name="Jiao W."/>
            <person name="Li J."/>
            <person name="Xun X."/>
            <person name="Sun Y."/>
            <person name="Guo X."/>
            <person name="Huan P."/>
            <person name="Dong B."/>
            <person name="Zhang L."/>
            <person name="Hu X."/>
            <person name="Sun X."/>
            <person name="Wang J."/>
            <person name="Zhao C."/>
            <person name="Wang Y."/>
            <person name="Wang D."/>
            <person name="Huang X."/>
            <person name="Wang R."/>
            <person name="Lv J."/>
            <person name="Li Y."/>
            <person name="Zhang Z."/>
            <person name="Liu B."/>
            <person name="Lu W."/>
            <person name="Hui Y."/>
            <person name="Liang J."/>
            <person name="Zhou Z."/>
            <person name="Hou R."/>
            <person name="Li X."/>
            <person name="Liu Y."/>
            <person name="Li H."/>
            <person name="Ning X."/>
            <person name="Lin Y."/>
            <person name="Zhao L."/>
            <person name="Xing Q."/>
            <person name="Dou J."/>
            <person name="Li Y."/>
            <person name="Mao J."/>
            <person name="Guo H."/>
            <person name="Dou H."/>
            <person name="Li T."/>
            <person name="Mu C."/>
            <person name="Jiang W."/>
            <person name="Fu Q."/>
            <person name="Fu X."/>
            <person name="Miao Y."/>
            <person name="Liu J."/>
            <person name="Yu Q."/>
            <person name="Li R."/>
            <person name="Liao H."/>
            <person name="Li X."/>
            <person name="Kong Y."/>
            <person name="Jiang Z."/>
            <person name="Chourrout D."/>
            <person name="Li R."/>
            <person name="Bao Z."/>
        </authorList>
    </citation>
    <scope>NUCLEOTIDE SEQUENCE [LARGE SCALE GENOMIC DNA]</scope>
    <source>
        <strain evidence="11 12">PY_sf001</strain>
    </source>
</reference>
<name>A0A210PNP5_MIZYE</name>
<dbReference type="STRING" id="6573.A0A210PNP5"/>
<accession>A0A210PNP5</accession>
<dbReference type="Pfam" id="PF00583">
    <property type="entry name" value="Acetyltransf_1"/>
    <property type="match status" value="1"/>
</dbReference>
<dbReference type="GO" id="GO:0030187">
    <property type="term" value="P:melatonin biosynthetic process"/>
    <property type="evidence" value="ECO:0007669"/>
    <property type="project" value="UniProtKB-KW"/>
</dbReference>
<evidence type="ECO:0000256" key="8">
    <source>
        <dbReference type="ARBA" id="ARBA00042928"/>
    </source>
</evidence>
<keyword evidence="9" id="KW-0471">Melatonin biosynthesis</keyword>
<evidence type="ECO:0000256" key="4">
    <source>
        <dbReference type="ARBA" id="ARBA00037926"/>
    </source>
</evidence>
<keyword evidence="1 11" id="KW-0808">Transferase</keyword>
<evidence type="ECO:0000313" key="11">
    <source>
        <dbReference type="EMBL" id="OWF38074.1"/>
    </source>
</evidence>
<dbReference type="EMBL" id="NEDP02005573">
    <property type="protein sequence ID" value="OWF38074.1"/>
    <property type="molecule type" value="Genomic_DNA"/>
</dbReference>
<dbReference type="Proteomes" id="UP000242188">
    <property type="component" value="Unassembled WGS sequence"/>
</dbReference>
<evidence type="ECO:0000259" key="10">
    <source>
        <dbReference type="PROSITE" id="PS51186"/>
    </source>
</evidence>
<proteinExistence type="inferred from homology"/>
<dbReference type="CDD" id="cd04301">
    <property type="entry name" value="NAT_SF"/>
    <property type="match status" value="1"/>
</dbReference>
<evidence type="ECO:0000256" key="1">
    <source>
        <dbReference type="ARBA" id="ARBA00022679"/>
    </source>
</evidence>
<dbReference type="OrthoDB" id="30840at2759"/>
<dbReference type="GO" id="GO:0005737">
    <property type="term" value="C:cytoplasm"/>
    <property type="evidence" value="ECO:0007669"/>
    <property type="project" value="TreeGrafter"/>
</dbReference>
<comment type="caution">
    <text evidence="11">The sequence shown here is derived from an EMBL/GenBank/DDBJ whole genome shotgun (WGS) entry which is preliminary data.</text>
</comment>
<gene>
    <name evidence="11" type="ORF">KP79_PYT09103</name>
</gene>
<keyword evidence="2" id="KW-0012">Acyltransferase</keyword>
<dbReference type="InterPro" id="IPR051635">
    <property type="entry name" value="SNAT-like"/>
</dbReference>